<dbReference type="RefSeq" id="WP_191039773.1">
    <property type="nucleotide sequence ID" value="NZ_JACXAA010000005.1"/>
</dbReference>
<gene>
    <name evidence="1" type="ORF">IC230_14550</name>
</gene>
<dbReference type="EMBL" id="JACXAA010000005">
    <property type="protein sequence ID" value="MBD2754126.1"/>
    <property type="molecule type" value="Genomic_DNA"/>
</dbReference>
<reference evidence="1" key="1">
    <citation type="submission" date="2020-09" db="EMBL/GenBank/DDBJ databases">
        <authorList>
            <person name="Kim M.K."/>
        </authorList>
    </citation>
    <scope>NUCLEOTIDE SEQUENCE</scope>
    <source>
        <strain evidence="1">BT704</strain>
    </source>
</reference>
<keyword evidence="2" id="KW-1185">Reference proteome</keyword>
<protein>
    <submittedName>
        <fullName evidence="1">Uncharacterized protein</fullName>
    </submittedName>
</protein>
<evidence type="ECO:0000313" key="2">
    <source>
        <dbReference type="Proteomes" id="UP000653797"/>
    </source>
</evidence>
<accession>A0A927B2G9</accession>
<comment type="caution">
    <text evidence="1">The sequence shown here is derived from an EMBL/GenBank/DDBJ whole genome shotgun (WGS) entry which is preliminary data.</text>
</comment>
<organism evidence="1 2">
    <name type="scientific">Spirosoma validum</name>
    <dbReference type="NCBI Taxonomy" id="2771355"/>
    <lineage>
        <taxon>Bacteria</taxon>
        <taxon>Pseudomonadati</taxon>
        <taxon>Bacteroidota</taxon>
        <taxon>Cytophagia</taxon>
        <taxon>Cytophagales</taxon>
        <taxon>Cytophagaceae</taxon>
        <taxon>Spirosoma</taxon>
    </lineage>
</organism>
<sequence>MVTYQVDILNPKAERLLKDLADMDLIALKQTNQDEFMQVVERLRSKAALDPPTLAEITEQVETARKERYARKNA</sequence>
<dbReference type="Proteomes" id="UP000653797">
    <property type="component" value="Unassembled WGS sequence"/>
</dbReference>
<name>A0A927B2G9_9BACT</name>
<evidence type="ECO:0000313" key="1">
    <source>
        <dbReference type="EMBL" id="MBD2754126.1"/>
    </source>
</evidence>
<dbReference type="AlphaFoldDB" id="A0A927B2G9"/>
<proteinExistence type="predicted"/>